<comment type="caution">
    <text evidence="1">The sequence shown here is derived from an EMBL/GenBank/DDBJ whole genome shotgun (WGS) entry which is preliminary data.</text>
</comment>
<reference evidence="2" key="1">
    <citation type="journal article" date="2019" name="Int. J. Syst. Evol. Microbiol.">
        <title>The Global Catalogue of Microorganisms (GCM) 10K type strain sequencing project: providing services to taxonomists for standard genome sequencing and annotation.</title>
        <authorList>
            <consortium name="The Broad Institute Genomics Platform"/>
            <consortium name="The Broad Institute Genome Sequencing Center for Infectious Disease"/>
            <person name="Wu L."/>
            <person name="Ma J."/>
        </authorList>
    </citation>
    <scope>NUCLEOTIDE SEQUENCE [LARGE SCALE GENOMIC DNA]</scope>
    <source>
        <strain evidence="2">JCM 10673</strain>
    </source>
</reference>
<organism evidence="1 2">
    <name type="scientific">Streptomyces thermoalcalitolerans</name>
    <dbReference type="NCBI Taxonomy" id="65605"/>
    <lineage>
        <taxon>Bacteria</taxon>
        <taxon>Bacillati</taxon>
        <taxon>Actinomycetota</taxon>
        <taxon>Actinomycetes</taxon>
        <taxon>Kitasatosporales</taxon>
        <taxon>Streptomycetaceae</taxon>
        <taxon>Streptomyces</taxon>
    </lineage>
</organism>
<keyword evidence="2" id="KW-1185">Reference proteome</keyword>
<sequence>MPTMPINAQLTEAIAASSMSGQGGCAPRLAVPVPVAALMADPPIRGTARLPRISPLRGIPLYGRFSTPVGEKALEADVRTRRKPRISVRGEILK</sequence>
<evidence type="ECO:0000313" key="1">
    <source>
        <dbReference type="EMBL" id="GAA0903217.1"/>
    </source>
</evidence>
<accession>A0ABP3YR59</accession>
<dbReference type="Proteomes" id="UP001501005">
    <property type="component" value="Unassembled WGS sequence"/>
</dbReference>
<gene>
    <name evidence="1" type="ORF">GCM10009549_05680</name>
</gene>
<name>A0ABP3YR59_9ACTN</name>
<dbReference type="EMBL" id="BAAAHG010000003">
    <property type="protein sequence ID" value="GAA0903217.1"/>
    <property type="molecule type" value="Genomic_DNA"/>
</dbReference>
<proteinExistence type="predicted"/>
<protein>
    <submittedName>
        <fullName evidence="1">Uncharacterized protein</fullName>
    </submittedName>
</protein>
<evidence type="ECO:0000313" key="2">
    <source>
        <dbReference type="Proteomes" id="UP001501005"/>
    </source>
</evidence>